<accession>A0A9W8XZC7</accession>
<comment type="similarity">
    <text evidence="1">Belongs to the amidase family.</text>
</comment>
<evidence type="ECO:0000313" key="5">
    <source>
        <dbReference type="Proteomes" id="UP001140560"/>
    </source>
</evidence>
<proteinExistence type="inferred from homology"/>
<dbReference type="AlphaFoldDB" id="A0A9W8XZC7"/>
<dbReference type="GO" id="GO:0004040">
    <property type="term" value="F:amidase activity"/>
    <property type="evidence" value="ECO:0007669"/>
    <property type="project" value="UniProtKB-EC"/>
</dbReference>
<reference evidence="4" key="1">
    <citation type="submission" date="2022-10" db="EMBL/GenBank/DDBJ databases">
        <title>Tapping the CABI collections for fungal endophytes: first genome assemblies for Collariella, Neodidymelliopsis, Ascochyta clinopodiicola, Didymella pomorum, Didymosphaeria variabile, Neocosmospora piperis and Neocucurbitaria cava.</title>
        <authorList>
            <person name="Hill R."/>
        </authorList>
    </citation>
    <scope>NUCLEOTIDE SEQUENCE</scope>
    <source>
        <strain evidence="4">IMI 356814</strain>
    </source>
</reference>
<dbReference type="InterPro" id="IPR036928">
    <property type="entry name" value="AS_sf"/>
</dbReference>
<dbReference type="InterPro" id="IPR023631">
    <property type="entry name" value="Amidase_dom"/>
</dbReference>
<dbReference type="PANTHER" id="PTHR46072">
    <property type="entry name" value="AMIDASE-RELATED-RELATED"/>
    <property type="match status" value="1"/>
</dbReference>
<evidence type="ECO:0000256" key="1">
    <source>
        <dbReference type="ARBA" id="ARBA00009199"/>
    </source>
</evidence>
<evidence type="ECO:0000313" key="4">
    <source>
        <dbReference type="EMBL" id="KAJ4363691.1"/>
    </source>
</evidence>
<dbReference type="EC" id="3.5.1.4" evidence="4"/>
<comment type="caution">
    <text evidence="4">The sequence shown here is derived from an EMBL/GenBank/DDBJ whole genome shotgun (WGS) entry which is preliminary data.</text>
</comment>
<feature type="domain" description="Amidase" evidence="3">
    <location>
        <begin position="2"/>
        <end position="273"/>
    </location>
</feature>
<dbReference type="EMBL" id="JAPEUY010000019">
    <property type="protein sequence ID" value="KAJ4363691.1"/>
    <property type="molecule type" value="Genomic_DNA"/>
</dbReference>
<sequence length="287" mass="31946">MEGPMATTVDAIELFTKTIVNAQPWLYDPNCTPLPWNQTALESVISARKLRIGVFEWDDICLPQPPIRNAIKNVTKALKAAGHEIIPWKIDNKRAVELVLRVFRADSAGDIQRQCAKSGEPPMESACDSPEPPKTLLESWDLAMECTDFRAAVLKKWNETAKEDSPPMDAYIAPVNPAVAPRHGDYSKVRYFAYTASVNILDYSSCTLPVGFVDPIVDLADDTTLVMDAAGAELPRPTCERDETIRRKYDPQTYAGMPVTLQVVGRKFEEEKVIGIVKVIKALLKLE</sequence>
<evidence type="ECO:0000256" key="2">
    <source>
        <dbReference type="ARBA" id="ARBA00022801"/>
    </source>
</evidence>
<dbReference type="SUPFAM" id="SSF75304">
    <property type="entry name" value="Amidase signature (AS) enzymes"/>
    <property type="match status" value="1"/>
</dbReference>
<evidence type="ECO:0000259" key="3">
    <source>
        <dbReference type="Pfam" id="PF01425"/>
    </source>
</evidence>
<keyword evidence="5" id="KW-1185">Reference proteome</keyword>
<dbReference type="Pfam" id="PF01425">
    <property type="entry name" value="Amidase"/>
    <property type="match status" value="1"/>
</dbReference>
<dbReference type="OrthoDB" id="3787804at2759"/>
<keyword evidence="2 4" id="KW-0378">Hydrolase</keyword>
<gene>
    <name evidence="4" type="primary">AMD2</name>
    <name evidence="4" type="ORF">N0V83_009988</name>
</gene>
<dbReference type="PANTHER" id="PTHR46072:SF5">
    <property type="entry name" value="GENERAL AMIDASE-C"/>
    <property type="match status" value="1"/>
</dbReference>
<organism evidence="4 5">
    <name type="scientific">Neocucurbitaria cava</name>
    <dbReference type="NCBI Taxonomy" id="798079"/>
    <lineage>
        <taxon>Eukaryota</taxon>
        <taxon>Fungi</taxon>
        <taxon>Dikarya</taxon>
        <taxon>Ascomycota</taxon>
        <taxon>Pezizomycotina</taxon>
        <taxon>Dothideomycetes</taxon>
        <taxon>Pleosporomycetidae</taxon>
        <taxon>Pleosporales</taxon>
        <taxon>Pleosporineae</taxon>
        <taxon>Cucurbitariaceae</taxon>
        <taxon>Neocucurbitaria</taxon>
    </lineage>
</organism>
<name>A0A9W8XZC7_9PLEO</name>
<protein>
    <submittedName>
        <fullName evidence="4">Acetamidase</fullName>
        <ecNumber evidence="4">3.5.1.4</ecNumber>
    </submittedName>
</protein>
<dbReference type="Proteomes" id="UP001140560">
    <property type="component" value="Unassembled WGS sequence"/>
</dbReference>
<dbReference type="Gene3D" id="3.90.1300.10">
    <property type="entry name" value="Amidase signature (AS) domain"/>
    <property type="match status" value="1"/>
</dbReference>